<dbReference type="Proteomes" id="UP001501627">
    <property type="component" value="Unassembled WGS sequence"/>
</dbReference>
<reference evidence="2" key="1">
    <citation type="journal article" date="2019" name="Int. J. Syst. Evol. Microbiol.">
        <title>The Global Catalogue of Microorganisms (GCM) 10K type strain sequencing project: providing services to taxonomists for standard genome sequencing and annotation.</title>
        <authorList>
            <consortium name="The Broad Institute Genomics Platform"/>
            <consortium name="The Broad Institute Genome Sequencing Center for Infectious Disease"/>
            <person name="Wu L."/>
            <person name="Ma J."/>
        </authorList>
    </citation>
    <scope>NUCLEOTIDE SEQUENCE [LARGE SCALE GENOMIC DNA]</scope>
    <source>
        <strain evidence="2">JCM 17561</strain>
    </source>
</reference>
<gene>
    <name evidence="1" type="ORF">GCM10022279_12880</name>
</gene>
<sequence>MNSKHKKTLAAIFAKPSASNLKFADIEAMVVALGGQVCEGDGSRVAMYLHGGIKHAHRPHPGKEAKRYQINEIRAWLQAVGVKP</sequence>
<accession>A0ABP7R3N9</accession>
<protein>
    <submittedName>
        <fullName evidence="1">Type II toxin-antitoxin system HicA family toxin</fullName>
    </submittedName>
</protein>
<comment type="caution">
    <text evidence="1">The sequence shown here is derived from an EMBL/GenBank/DDBJ whole genome shotgun (WGS) entry which is preliminary data.</text>
</comment>
<evidence type="ECO:0000313" key="1">
    <source>
        <dbReference type="EMBL" id="GAA3991179.1"/>
    </source>
</evidence>
<keyword evidence="2" id="KW-1185">Reference proteome</keyword>
<proteinExistence type="predicted"/>
<name>A0ABP7R3N9_9BURK</name>
<dbReference type="EMBL" id="BAABBP010000008">
    <property type="protein sequence ID" value="GAA3991179.1"/>
    <property type="molecule type" value="Genomic_DNA"/>
</dbReference>
<evidence type="ECO:0000313" key="2">
    <source>
        <dbReference type="Proteomes" id="UP001501627"/>
    </source>
</evidence>
<dbReference type="Pfam" id="PF07927">
    <property type="entry name" value="HicA_toxin"/>
    <property type="match status" value="1"/>
</dbReference>
<dbReference type="RefSeq" id="WP_344868874.1">
    <property type="nucleotide sequence ID" value="NZ_BAABBP010000008.1"/>
</dbReference>
<organism evidence="1 2">
    <name type="scientific">Comamonas faecalis</name>
    <dbReference type="NCBI Taxonomy" id="1387849"/>
    <lineage>
        <taxon>Bacteria</taxon>
        <taxon>Pseudomonadati</taxon>
        <taxon>Pseudomonadota</taxon>
        <taxon>Betaproteobacteria</taxon>
        <taxon>Burkholderiales</taxon>
        <taxon>Comamonadaceae</taxon>
        <taxon>Comamonas</taxon>
    </lineage>
</organism>
<dbReference type="InterPro" id="IPR012933">
    <property type="entry name" value="HicA_mRNA_interferase"/>
</dbReference>